<accession>G0R3N0</accession>
<keyword evidence="2" id="KW-0585">Phenylalanine catabolism</keyword>
<dbReference type="PANTHER" id="PTHR43069:SF2">
    <property type="entry name" value="FUMARYLACETOACETASE"/>
    <property type="match status" value="1"/>
</dbReference>
<dbReference type="RefSeq" id="XP_004027258.1">
    <property type="nucleotide sequence ID" value="XM_004027209.1"/>
</dbReference>
<sequence length="83" mass="9090">MNPGDLLGSGTISGTEKHEFGSMIELSWSGQEKIQLSNGQERTFIQDGDTITMKGWAEKNGVRIGFGECSGKILPAHPENIYY</sequence>
<comment type="catalytic activity">
    <reaction evidence="2">
        <text>4-fumarylacetoacetate + H2O = acetoacetate + fumarate + H(+)</text>
        <dbReference type="Rhea" id="RHEA:10244"/>
        <dbReference type="ChEBI" id="CHEBI:13705"/>
        <dbReference type="ChEBI" id="CHEBI:15377"/>
        <dbReference type="ChEBI" id="CHEBI:15378"/>
        <dbReference type="ChEBI" id="CHEBI:18034"/>
        <dbReference type="ChEBI" id="CHEBI:29806"/>
        <dbReference type="EC" id="3.7.1.2"/>
    </reaction>
</comment>
<keyword evidence="2" id="KW-0828">Tyrosine catabolism</keyword>
<keyword evidence="2" id="KW-0106">Calcium</keyword>
<dbReference type="OMA" id="HCENDEI"/>
<dbReference type="InterPro" id="IPR005959">
    <property type="entry name" value="Fumarylacetoacetase"/>
</dbReference>
<dbReference type="AlphaFoldDB" id="G0R3N0"/>
<evidence type="ECO:0000256" key="1">
    <source>
        <dbReference type="PIRSR" id="PIRSR605959-2"/>
    </source>
</evidence>
<keyword evidence="2" id="KW-0378">Hydrolase</keyword>
<dbReference type="OrthoDB" id="9971669at2759"/>
<evidence type="ECO:0000313" key="3">
    <source>
        <dbReference type="EMBL" id="EGR27913.1"/>
    </source>
</evidence>
<reference evidence="3 4" key="1">
    <citation type="submission" date="2011-07" db="EMBL/GenBank/DDBJ databases">
        <authorList>
            <person name="Coyne R."/>
            <person name="Brami D."/>
            <person name="Johnson J."/>
            <person name="Hostetler J."/>
            <person name="Hannick L."/>
            <person name="Clark T."/>
            <person name="Cassidy-Hanley D."/>
            <person name="Inman J."/>
        </authorList>
    </citation>
    <scope>NUCLEOTIDE SEQUENCE [LARGE SCALE GENOMIC DNA]</scope>
    <source>
        <strain evidence="3 4">G5</strain>
    </source>
</reference>
<comment type="pathway">
    <text evidence="2">Amino-acid degradation; L-phenylalanine degradation; acetoacetate and fumarate from L-phenylalanine: step 6/6.</text>
</comment>
<comment type="cofactor">
    <cofactor evidence="2">
        <name>Mg(2+)</name>
        <dbReference type="ChEBI" id="CHEBI:18420"/>
    </cofactor>
    <cofactor evidence="2">
        <name>Ca(2+)</name>
        <dbReference type="ChEBI" id="CHEBI:29108"/>
    </cofactor>
</comment>
<dbReference type="eggNOG" id="KOG2843">
    <property type="taxonomic scope" value="Eukaryota"/>
</dbReference>
<dbReference type="GO" id="GO:0006559">
    <property type="term" value="P:L-phenylalanine catabolic process"/>
    <property type="evidence" value="ECO:0007669"/>
    <property type="project" value="UniProtKB-UniRule"/>
</dbReference>
<organism evidence="3 4">
    <name type="scientific">Ichthyophthirius multifiliis</name>
    <name type="common">White spot disease agent</name>
    <name type="synonym">Ich</name>
    <dbReference type="NCBI Taxonomy" id="5932"/>
    <lineage>
        <taxon>Eukaryota</taxon>
        <taxon>Sar</taxon>
        <taxon>Alveolata</taxon>
        <taxon>Ciliophora</taxon>
        <taxon>Intramacronucleata</taxon>
        <taxon>Oligohymenophorea</taxon>
        <taxon>Hymenostomatida</taxon>
        <taxon>Ophryoglenina</taxon>
        <taxon>Ichthyophthirius</taxon>
    </lineage>
</organism>
<proteinExistence type="inferred from homology"/>
<keyword evidence="4" id="KW-1185">Reference proteome</keyword>
<keyword evidence="2" id="KW-0460">Magnesium</keyword>
<dbReference type="InterPro" id="IPR036663">
    <property type="entry name" value="Fumarylacetoacetase_C_sf"/>
</dbReference>
<dbReference type="GeneID" id="14903989"/>
<dbReference type="SUPFAM" id="SSF56529">
    <property type="entry name" value="FAH"/>
    <property type="match status" value="1"/>
</dbReference>
<name>G0R3N0_ICHMU</name>
<keyword evidence="2" id="KW-0479">Metal-binding</keyword>
<dbReference type="EC" id="3.7.1.2" evidence="2"/>
<dbReference type="InParanoid" id="G0R3N0"/>
<dbReference type="EMBL" id="GL984310">
    <property type="protein sequence ID" value="EGR27913.1"/>
    <property type="molecule type" value="Genomic_DNA"/>
</dbReference>
<dbReference type="GO" id="GO:1902000">
    <property type="term" value="P:homogentisate catabolic process"/>
    <property type="evidence" value="ECO:0007669"/>
    <property type="project" value="TreeGrafter"/>
</dbReference>
<evidence type="ECO:0000256" key="2">
    <source>
        <dbReference type="RuleBase" id="RU366008"/>
    </source>
</evidence>
<feature type="binding site" evidence="1">
    <location>
        <position position="11"/>
    </location>
    <ligand>
        <name>substrate</name>
    </ligand>
</feature>
<dbReference type="UniPathway" id="UPA00139">
    <property type="reaction ID" value="UER00341"/>
</dbReference>
<dbReference type="PANTHER" id="PTHR43069">
    <property type="entry name" value="FUMARYLACETOACETASE"/>
    <property type="match status" value="1"/>
</dbReference>
<dbReference type="GO" id="GO:0006572">
    <property type="term" value="P:L-tyrosine catabolic process"/>
    <property type="evidence" value="ECO:0007669"/>
    <property type="project" value="UniProtKB-UniRule"/>
</dbReference>
<gene>
    <name evidence="3" type="ORF">IMG5_186650</name>
</gene>
<protein>
    <recommendedName>
        <fullName evidence="2">Fumarylacetoacetase</fullName>
        <ecNumber evidence="2">3.7.1.2</ecNumber>
    </recommendedName>
    <alternativeName>
        <fullName evidence="2">Fumarylacetoacetate hydrolase</fullName>
    </alternativeName>
</protein>
<dbReference type="GO" id="GO:0046872">
    <property type="term" value="F:metal ion binding"/>
    <property type="evidence" value="ECO:0007669"/>
    <property type="project" value="UniProtKB-UniRule"/>
</dbReference>
<dbReference type="STRING" id="857967.G0R3N0"/>
<dbReference type="Gene3D" id="3.90.850.10">
    <property type="entry name" value="Fumarylacetoacetase-like, C-terminal domain"/>
    <property type="match status" value="1"/>
</dbReference>
<evidence type="ECO:0000313" key="4">
    <source>
        <dbReference type="Proteomes" id="UP000008983"/>
    </source>
</evidence>
<comment type="similarity">
    <text evidence="2">Belongs to the FAH family.</text>
</comment>
<dbReference type="Proteomes" id="UP000008983">
    <property type="component" value="Unassembled WGS sequence"/>
</dbReference>
<dbReference type="GO" id="GO:0004334">
    <property type="term" value="F:fumarylacetoacetase activity"/>
    <property type="evidence" value="ECO:0007669"/>
    <property type="project" value="UniProtKB-UniRule"/>
</dbReference>